<dbReference type="AlphaFoldDB" id="F0Y1E3"/>
<organism evidence="12">
    <name type="scientific">Aureococcus anophagefferens</name>
    <name type="common">Harmful bloom alga</name>
    <dbReference type="NCBI Taxonomy" id="44056"/>
    <lineage>
        <taxon>Eukaryota</taxon>
        <taxon>Sar</taxon>
        <taxon>Stramenopiles</taxon>
        <taxon>Ochrophyta</taxon>
        <taxon>Pelagophyceae</taxon>
        <taxon>Pelagomonadales</taxon>
        <taxon>Pelagomonadaceae</taxon>
        <taxon>Aureococcus</taxon>
    </lineage>
</organism>
<dbReference type="Pfam" id="PF00728">
    <property type="entry name" value="Glyco_hydro_20"/>
    <property type="match status" value="1"/>
</dbReference>
<dbReference type="PRINTS" id="PR00738">
    <property type="entry name" value="GLHYDRLASE20"/>
</dbReference>
<evidence type="ECO:0000313" key="11">
    <source>
        <dbReference type="EMBL" id="EGB10810.1"/>
    </source>
</evidence>
<evidence type="ECO:0000256" key="5">
    <source>
        <dbReference type="ARBA" id="ARBA00023295"/>
    </source>
</evidence>
<evidence type="ECO:0000259" key="10">
    <source>
        <dbReference type="Pfam" id="PF14845"/>
    </source>
</evidence>
<protein>
    <recommendedName>
        <fullName evidence="6">Beta-hexosaminidase</fullName>
        <ecNumber evidence="6">3.2.1.52</ecNumber>
    </recommendedName>
</protein>
<evidence type="ECO:0000256" key="3">
    <source>
        <dbReference type="ARBA" id="ARBA00022801"/>
    </source>
</evidence>
<evidence type="ECO:0000256" key="4">
    <source>
        <dbReference type="ARBA" id="ARBA00023180"/>
    </source>
</evidence>
<evidence type="ECO:0000256" key="1">
    <source>
        <dbReference type="ARBA" id="ARBA00001231"/>
    </source>
</evidence>
<feature type="signal peptide" evidence="8">
    <location>
        <begin position="1"/>
        <end position="15"/>
    </location>
</feature>
<dbReference type="InterPro" id="IPR017853">
    <property type="entry name" value="GH"/>
</dbReference>
<dbReference type="GeneID" id="20219633"/>
<proteinExistence type="inferred from homology"/>
<dbReference type="eggNOG" id="KOG2499">
    <property type="taxonomic scope" value="Eukaryota"/>
</dbReference>
<evidence type="ECO:0000256" key="8">
    <source>
        <dbReference type="SAM" id="SignalP"/>
    </source>
</evidence>
<dbReference type="Gene3D" id="3.30.379.10">
    <property type="entry name" value="Chitobiase/beta-hexosaminidase domain 2-like"/>
    <property type="match status" value="1"/>
</dbReference>
<dbReference type="InterPro" id="IPR029019">
    <property type="entry name" value="HEX_eukaryotic_N"/>
</dbReference>
<evidence type="ECO:0000256" key="2">
    <source>
        <dbReference type="ARBA" id="ARBA00006285"/>
    </source>
</evidence>
<dbReference type="GO" id="GO:0016020">
    <property type="term" value="C:membrane"/>
    <property type="evidence" value="ECO:0007669"/>
    <property type="project" value="TreeGrafter"/>
</dbReference>
<dbReference type="InParanoid" id="F0Y1E3"/>
<dbReference type="EMBL" id="GL833123">
    <property type="protein sequence ID" value="EGB10810.1"/>
    <property type="molecule type" value="Genomic_DNA"/>
</dbReference>
<evidence type="ECO:0000256" key="7">
    <source>
        <dbReference type="PIRSR" id="PIRSR001093-1"/>
    </source>
</evidence>
<dbReference type="KEGG" id="aaf:AURANDRAFT_22610"/>
<feature type="active site" description="Proton donor" evidence="7">
    <location>
        <position position="308"/>
    </location>
</feature>
<dbReference type="InterPro" id="IPR015883">
    <property type="entry name" value="Glyco_hydro_20_cat"/>
</dbReference>
<feature type="chain" id="PRO_5012949022" description="Beta-hexosaminidase" evidence="8">
    <location>
        <begin position="16"/>
        <end position="538"/>
    </location>
</feature>
<dbReference type="SUPFAM" id="SSF55545">
    <property type="entry name" value="beta-N-acetylhexosaminidase-like domain"/>
    <property type="match status" value="1"/>
</dbReference>
<gene>
    <name evidence="11" type="primary">NAG1</name>
    <name evidence="11" type="ORF">AURANDRAFT_22610</name>
</gene>
<dbReference type="RefSeq" id="XP_009034397.1">
    <property type="nucleotide sequence ID" value="XM_009036149.1"/>
</dbReference>
<keyword evidence="3 6" id="KW-0378">Hydrolase</keyword>
<dbReference type="Pfam" id="PF14845">
    <property type="entry name" value="Glycohydro_20b2"/>
    <property type="match status" value="1"/>
</dbReference>
<dbReference type="PIRSF" id="PIRSF001093">
    <property type="entry name" value="B-hxosamndse_ab_euk"/>
    <property type="match status" value="1"/>
</dbReference>
<dbReference type="PANTHER" id="PTHR22600">
    <property type="entry name" value="BETA-HEXOSAMINIDASE"/>
    <property type="match status" value="1"/>
</dbReference>
<dbReference type="OMA" id="KMWPRAA"/>
<dbReference type="GO" id="GO:0005975">
    <property type="term" value="P:carbohydrate metabolic process"/>
    <property type="evidence" value="ECO:0007669"/>
    <property type="project" value="InterPro"/>
</dbReference>
<evidence type="ECO:0000256" key="6">
    <source>
        <dbReference type="PIRNR" id="PIRNR001093"/>
    </source>
</evidence>
<comment type="catalytic activity">
    <reaction evidence="1 6">
        <text>Hydrolysis of terminal non-reducing N-acetyl-D-hexosamine residues in N-acetyl-beta-D-hexosaminides.</text>
        <dbReference type="EC" id="3.2.1.52"/>
    </reaction>
</comment>
<dbReference type="Gene3D" id="3.20.20.80">
    <property type="entry name" value="Glycosidases"/>
    <property type="match status" value="1"/>
</dbReference>
<dbReference type="GO" id="GO:0004563">
    <property type="term" value="F:beta-N-acetylhexosaminidase activity"/>
    <property type="evidence" value="ECO:0007669"/>
    <property type="project" value="UniProtKB-EC"/>
</dbReference>
<keyword evidence="5 6" id="KW-0326">Glycosidase</keyword>
<keyword evidence="4" id="KW-0325">Glycoprotein</keyword>
<name>F0Y1E3_AURAN</name>
<dbReference type="InterPro" id="IPR029018">
    <property type="entry name" value="Hex-like_dom2"/>
</dbReference>
<keyword evidence="12" id="KW-1185">Reference proteome</keyword>
<feature type="domain" description="Glycoside hydrolase family 20 catalytic" evidence="9">
    <location>
        <begin position="161"/>
        <end position="489"/>
    </location>
</feature>
<dbReference type="EC" id="3.2.1.52" evidence="6"/>
<accession>F0Y1E3</accession>
<reference evidence="11 12" key="1">
    <citation type="journal article" date="2011" name="Proc. Natl. Acad. Sci. U.S.A.">
        <title>Niche of harmful alga Aureococcus anophagefferens revealed through ecogenomics.</title>
        <authorList>
            <person name="Gobler C.J."/>
            <person name="Berry D.L."/>
            <person name="Dyhrman S.T."/>
            <person name="Wilhelm S.W."/>
            <person name="Salamov A."/>
            <person name="Lobanov A.V."/>
            <person name="Zhang Y."/>
            <person name="Collier J.L."/>
            <person name="Wurch L.L."/>
            <person name="Kustka A.B."/>
            <person name="Dill B.D."/>
            <person name="Shah M."/>
            <person name="VerBerkmoes N.C."/>
            <person name="Kuo A."/>
            <person name="Terry A."/>
            <person name="Pangilinan J."/>
            <person name="Lindquist E.A."/>
            <person name="Lucas S."/>
            <person name="Paulsen I.T."/>
            <person name="Hattenrath-Lehmann T.K."/>
            <person name="Talmage S.C."/>
            <person name="Walker E.A."/>
            <person name="Koch F."/>
            <person name="Burson A.M."/>
            <person name="Marcoval M.A."/>
            <person name="Tang Y.Z."/>
            <person name="Lecleir G.R."/>
            <person name="Coyne K.J."/>
            <person name="Berg G.M."/>
            <person name="Bertrand E.M."/>
            <person name="Saito M.A."/>
            <person name="Gladyshev V.N."/>
            <person name="Grigoriev I.V."/>
        </authorList>
    </citation>
    <scope>NUCLEOTIDE SEQUENCE [LARGE SCALE GENOMIC DNA]</scope>
    <source>
        <strain evidence="12">CCMP 1984</strain>
    </source>
</reference>
<dbReference type="GO" id="GO:0006689">
    <property type="term" value="P:ganglioside catabolic process"/>
    <property type="evidence" value="ECO:0007669"/>
    <property type="project" value="TreeGrafter"/>
</dbReference>
<dbReference type="OrthoDB" id="428480at2759"/>
<keyword evidence="8" id="KW-0732">Signal</keyword>
<dbReference type="InterPro" id="IPR025705">
    <property type="entry name" value="Beta_hexosaminidase_sua/sub"/>
</dbReference>
<dbReference type="Proteomes" id="UP000002729">
    <property type="component" value="Unassembled WGS sequence"/>
</dbReference>
<sequence length="538" mass="57883">MHALLLFALCGTARANVWPMPAKFANGSSVATVDPAKMQLFADGNDTAMVKAELAVAFERFQRNAFPHAGAKSSAGAVGAVEVTVKDGAADLQLGVSEAYELDVPATFYSSGSAVATIQADTVFGAYRGLETLSQLIRFDFGSSSYVVDGAPIKISDAPRFPHREILLDSARHYEPVRVIEAILDSLAYAKLNTLHWHISDSQSFPFVAPSHPELAEAAAFSPGERYTAGDVAAVVAYARSLGIRVVVEVDTPGHAASFCKSNPDVCPAPDCPEPLLLSNKTFELIGDIFADFAAVTTDEIFHLGGDEVRYDCWNKSDAMKAWMAAEKLATFDDAYAYAVQRVAAGVKAAHGRAAIVWGEAWDTFGPSMPKSTIFDFWLGGGVSARGVANATSHGYRVLWNVGRGSNVGSWRVARRVRKLRRYLDSLITTWDTMYARDPCTGLTTQQCALARRATAPRRRRWGETADPSDIMQTLWPRLAAIAEVLWSPPHGANATAAALPRLEAFRCVLEERGVAAAPVSNPLARAAPEGPGSCRSQ</sequence>
<evidence type="ECO:0000259" key="9">
    <source>
        <dbReference type="Pfam" id="PF00728"/>
    </source>
</evidence>
<dbReference type="SUPFAM" id="SSF51445">
    <property type="entry name" value="(Trans)glycosidases"/>
    <property type="match status" value="1"/>
</dbReference>
<dbReference type="GO" id="GO:0005764">
    <property type="term" value="C:lysosome"/>
    <property type="evidence" value="ECO:0007669"/>
    <property type="project" value="TreeGrafter"/>
</dbReference>
<dbReference type="GO" id="GO:0030203">
    <property type="term" value="P:glycosaminoglycan metabolic process"/>
    <property type="evidence" value="ECO:0007669"/>
    <property type="project" value="TreeGrafter"/>
</dbReference>
<comment type="similarity">
    <text evidence="2 6">Belongs to the glycosyl hydrolase 20 family.</text>
</comment>
<feature type="domain" description="Beta-hexosaminidase eukaryotic type N-terminal" evidence="10">
    <location>
        <begin position="17"/>
        <end position="136"/>
    </location>
</feature>
<evidence type="ECO:0000313" key="12">
    <source>
        <dbReference type="Proteomes" id="UP000002729"/>
    </source>
</evidence>
<dbReference type="PANTHER" id="PTHR22600:SF21">
    <property type="entry name" value="BETA-HEXOSAMINIDASE A"/>
    <property type="match status" value="1"/>
</dbReference>